<dbReference type="InterPro" id="IPR032861">
    <property type="entry name" value="TAXi_N"/>
</dbReference>
<dbReference type="FunFam" id="2.40.70.10:FF:000031">
    <property type="entry name" value="Aspartyl protease AED1"/>
    <property type="match status" value="1"/>
</dbReference>
<dbReference type="AlphaFoldDB" id="A0A2P6R5S2"/>
<name>A0A2P6R5S2_ROSCH</name>
<dbReference type="Gramene" id="PRQ41787">
    <property type="protein sequence ID" value="PRQ41787"/>
    <property type="gene ID" value="RchiOBHm_Chr3g0450541"/>
</dbReference>
<feature type="domain" description="Peptidase A1" evidence="6">
    <location>
        <begin position="63"/>
        <end position="412"/>
    </location>
</feature>
<evidence type="ECO:0000256" key="3">
    <source>
        <dbReference type="ARBA" id="ARBA00022750"/>
    </source>
</evidence>
<evidence type="ECO:0000256" key="1">
    <source>
        <dbReference type="ARBA" id="ARBA00007447"/>
    </source>
</evidence>
<keyword evidence="8" id="KW-1185">Reference proteome</keyword>
<dbReference type="Pfam" id="PF14541">
    <property type="entry name" value="TAXi_C"/>
    <property type="match status" value="1"/>
</dbReference>
<reference evidence="7 8" key="1">
    <citation type="journal article" date="2018" name="Nat. Genet.">
        <title>The Rosa genome provides new insights in the design of modern roses.</title>
        <authorList>
            <person name="Bendahmane M."/>
        </authorList>
    </citation>
    <scope>NUCLEOTIDE SEQUENCE [LARGE SCALE GENOMIC DNA]</scope>
    <source>
        <strain evidence="8">cv. Old Blush</strain>
    </source>
</reference>
<comment type="caution">
    <text evidence="7">The sequence shown here is derived from an EMBL/GenBank/DDBJ whole genome shotgun (WGS) entry which is preliminary data.</text>
</comment>
<dbReference type="EC" id="3.4.23.12" evidence="7"/>
<accession>A0A2P6R5S2</accession>
<dbReference type="InterPro" id="IPR033121">
    <property type="entry name" value="PEPTIDASE_A1"/>
</dbReference>
<dbReference type="PANTHER" id="PTHR47967">
    <property type="entry name" value="OS07G0603500 PROTEIN-RELATED"/>
    <property type="match status" value="1"/>
</dbReference>
<dbReference type="OMA" id="ELWGITI"/>
<dbReference type="PROSITE" id="PS00141">
    <property type="entry name" value="ASP_PROTEASE"/>
    <property type="match status" value="1"/>
</dbReference>
<dbReference type="CDD" id="cd05476">
    <property type="entry name" value="pepsin_A_like_plant"/>
    <property type="match status" value="1"/>
</dbReference>
<evidence type="ECO:0000313" key="7">
    <source>
        <dbReference type="EMBL" id="PRQ41787.1"/>
    </source>
</evidence>
<gene>
    <name evidence="7" type="ORF">RchiOBHm_Chr3g0450541</name>
</gene>
<dbReference type="GO" id="GO:0005576">
    <property type="term" value="C:extracellular region"/>
    <property type="evidence" value="ECO:0007669"/>
    <property type="project" value="TreeGrafter"/>
</dbReference>
<dbReference type="PROSITE" id="PS51767">
    <property type="entry name" value="PEPTIDASE_A1"/>
    <property type="match status" value="1"/>
</dbReference>
<comment type="similarity">
    <text evidence="1">Belongs to the peptidase A1 family.</text>
</comment>
<evidence type="ECO:0000256" key="2">
    <source>
        <dbReference type="ARBA" id="ARBA00022670"/>
    </source>
</evidence>
<organism evidence="7 8">
    <name type="scientific">Rosa chinensis</name>
    <name type="common">China rose</name>
    <dbReference type="NCBI Taxonomy" id="74649"/>
    <lineage>
        <taxon>Eukaryota</taxon>
        <taxon>Viridiplantae</taxon>
        <taxon>Streptophyta</taxon>
        <taxon>Embryophyta</taxon>
        <taxon>Tracheophyta</taxon>
        <taxon>Spermatophyta</taxon>
        <taxon>Magnoliopsida</taxon>
        <taxon>eudicotyledons</taxon>
        <taxon>Gunneridae</taxon>
        <taxon>Pentapetalae</taxon>
        <taxon>rosids</taxon>
        <taxon>fabids</taxon>
        <taxon>Rosales</taxon>
        <taxon>Rosaceae</taxon>
        <taxon>Rosoideae</taxon>
        <taxon>Rosoideae incertae sedis</taxon>
        <taxon>Rosa</taxon>
    </lineage>
</organism>
<evidence type="ECO:0000256" key="5">
    <source>
        <dbReference type="ARBA" id="ARBA00023180"/>
    </source>
</evidence>
<keyword evidence="3" id="KW-0064">Aspartyl protease</keyword>
<dbReference type="EMBL" id="PDCK01000041">
    <property type="protein sequence ID" value="PRQ41787.1"/>
    <property type="molecule type" value="Genomic_DNA"/>
</dbReference>
<keyword evidence="4 7" id="KW-0378">Hydrolase</keyword>
<dbReference type="GO" id="GO:0006508">
    <property type="term" value="P:proteolysis"/>
    <property type="evidence" value="ECO:0007669"/>
    <property type="project" value="UniProtKB-KW"/>
</dbReference>
<dbReference type="Pfam" id="PF14543">
    <property type="entry name" value="TAXi_N"/>
    <property type="match status" value="1"/>
</dbReference>
<evidence type="ECO:0000256" key="4">
    <source>
        <dbReference type="ARBA" id="ARBA00022801"/>
    </source>
</evidence>
<dbReference type="GO" id="GO:0004190">
    <property type="term" value="F:aspartic-type endopeptidase activity"/>
    <property type="evidence" value="ECO:0007669"/>
    <property type="project" value="UniProtKB-KW"/>
</dbReference>
<dbReference type="InterPro" id="IPR001969">
    <property type="entry name" value="Aspartic_peptidase_AS"/>
</dbReference>
<evidence type="ECO:0000259" key="6">
    <source>
        <dbReference type="PROSITE" id="PS51767"/>
    </source>
</evidence>
<dbReference type="Proteomes" id="UP000238479">
    <property type="component" value="Chromosome 3"/>
</dbReference>
<dbReference type="InterPro" id="IPR051708">
    <property type="entry name" value="Plant_Aspart_Prot_A1"/>
</dbReference>
<evidence type="ECO:0000313" key="8">
    <source>
        <dbReference type="Proteomes" id="UP000238479"/>
    </source>
</evidence>
<proteinExistence type="inferred from homology"/>
<protein>
    <submittedName>
        <fullName evidence="7">Putative nepenthesin</fullName>
        <ecNumber evidence="7">3.4.23.12</ecNumber>
    </submittedName>
</protein>
<dbReference type="InterPro" id="IPR032799">
    <property type="entry name" value="TAXi_C"/>
</dbReference>
<keyword evidence="2" id="KW-0645">Protease</keyword>
<keyword evidence="5" id="KW-0325">Glycoprotein</keyword>
<sequence>MYCSVLATTNINNNNGGFSAHLIRKNSPNSPLYKHKNNKVHRRLMGPNTPGSRMKIDPGSGEHIMKFSMGTPPFDIYAIADTGSDLLWTQCQPCKACYKTNFGVFDPRKSSTYRNITCRASDCRLVALSRPLDYQPNFCRENPKGPCLYRYAYMDTSSSTGALAKETVTLTSTTGKVVTLKDIIFGCGNENNSTITGTEMGVIGLGRGPLSFVSQIAPYVGGKRFSHCLVPDPNIESKIYFGNGSEVLGEGVLTVPLFDEQPGGSNYYVTVPGITIGNDFVPFNSTGTLLTKGNMLVDSGTPMTYLPQEFFDRVVAQLKKTVELESFISPEDSTLCFNSTTVPKFPTVALHFEGGGELPLNETQLFQRNEETKAFCFMMVNTTTEDYGTFGGSLQIDFLIGFDLDTKVVSFKPTNCANFNKS</sequence>
<dbReference type="PANTHER" id="PTHR47967:SF39">
    <property type="entry name" value="ASPARTYL PROTEASE FAMILY PROTEIN, PUTATIVE-RELATED"/>
    <property type="match status" value="1"/>
</dbReference>
<dbReference type="InterPro" id="IPR034161">
    <property type="entry name" value="Pepsin-like_plant"/>
</dbReference>
<dbReference type="SUPFAM" id="SSF50630">
    <property type="entry name" value="Acid proteases"/>
    <property type="match status" value="1"/>
</dbReference>
<dbReference type="InterPro" id="IPR021109">
    <property type="entry name" value="Peptidase_aspartic_dom_sf"/>
</dbReference>
<dbReference type="Gene3D" id="2.40.70.10">
    <property type="entry name" value="Acid Proteases"/>
    <property type="match status" value="2"/>
</dbReference>